<sequence length="343" mass="39370">MSRWFYPISVVRMLVALDISAARRLFDELPSTKRNPYLHPDYVSLDAAHKGAEPYFFGGSIGDKTYLFSGHFIDSPELAIRDSESPRGYGGLLCSCNEPLALREAYEQYRRWLAKQSCLVEFVRFHPLLANHHGFDGDVFVNRQTCSVVLTSYHMKQLGSRALRYVKKAKKADCFTQITLTPDTLQLAAFTALYNQRMDELDGMKQYRYRPEYFQQLFELPIVTALVMVWHQQRLIAAAILMGAGEYLEYHLSCSDDVGRQLGATNLLLHEASQHFSDQYRYLHLGGGLSNDQQDPLFQFKHSVGKTLTPFLIGGFIIDSERYEKLKQSIANPPRRIIFYRPS</sequence>
<name>A0A501X334_9GAMM</name>
<keyword evidence="2" id="KW-0808">Transferase</keyword>
<comment type="caution">
    <text evidence="2">The sequence shown here is derived from an EMBL/GenBank/DDBJ whole genome shotgun (WGS) entry which is preliminary data.</text>
</comment>
<gene>
    <name evidence="2" type="ORF">FJM67_02300</name>
</gene>
<dbReference type="Proteomes" id="UP000315901">
    <property type="component" value="Unassembled WGS sequence"/>
</dbReference>
<dbReference type="SUPFAM" id="SSF55729">
    <property type="entry name" value="Acyl-CoA N-acyltransferases (Nat)"/>
    <property type="match status" value="1"/>
</dbReference>
<dbReference type="EMBL" id="VFRR01000003">
    <property type="protein sequence ID" value="TPE54908.1"/>
    <property type="molecule type" value="Genomic_DNA"/>
</dbReference>
<accession>A0A501X334</accession>
<feature type="domain" description="BioF2-like acetyltransferase" evidence="1">
    <location>
        <begin position="166"/>
        <end position="289"/>
    </location>
</feature>
<dbReference type="GO" id="GO:0016740">
    <property type="term" value="F:transferase activity"/>
    <property type="evidence" value="ECO:0007669"/>
    <property type="project" value="UniProtKB-KW"/>
</dbReference>
<dbReference type="InterPro" id="IPR016181">
    <property type="entry name" value="Acyl_CoA_acyltransferase"/>
</dbReference>
<dbReference type="OrthoDB" id="9785911at2"/>
<organism evidence="2 3">
    <name type="scientific">Maribrevibacterium harenarium</name>
    <dbReference type="NCBI Taxonomy" id="2589817"/>
    <lineage>
        <taxon>Bacteria</taxon>
        <taxon>Pseudomonadati</taxon>
        <taxon>Pseudomonadota</taxon>
        <taxon>Gammaproteobacteria</taxon>
        <taxon>Oceanospirillales</taxon>
        <taxon>Oceanospirillaceae</taxon>
        <taxon>Maribrevibacterium</taxon>
    </lineage>
</organism>
<reference evidence="2 3" key="1">
    <citation type="submission" date="2019-06" db="EMBL/GenBank/DDBJ databases">
        <title>A novel bacterium of genus Marinomonas, isolated from coastal sand.</title>
        <authorList>
            <person name="Huang H."/>
            <person name="Mo K."/>
            <person name="Hu Y."/>
        </authorList>
    </citation>
    <scope>NUCLEOTIDE SEQUENCE [LARGE SCALE GENOMIC DNA]</scope>
    <source>
        <strain evidence="2 3">HB171799</strain>
    </source>
</reference>
<dbReference type="Gene3D" id="3.40.630.30">
    <property type="match status" value="1"/>
</dbReference>
<evidence type="ECO:0000259" key="1">
    <source>
        <dbReference type="Pfam" id="PF13480"/>
    </source>
</evidence>
<dbReference type="InterPro" id="IPR038740">
    <property type="entry name" value="BioF2-like_GNAT_dom"/>
</dbReference>
<evidence type="ECO:0000313" key="3">
    <source>
        <dbReference type="Proteomes" id="UP000315901"/>
    </source>
</evidence>
<evidence type="ECO:0000313" key="2">
    <source>
        <dbReference type="EMBL" id="TPE54908.1"/>
    </source>
</evidence>
<keyword evidence="3" id="KW-1185">Reference proteome</keyword>
<proteinExistence type="predicted"/>
<dbReference type="Pfam" id="PF13480">
    <property type="entry name" value="Acetyltransf_6"/>
    <property type="match status" value="1"/>
</dbReference>
<protein>
    <submittedName>
        <fullName evidence="2">GNAT family N-acetyltransferase</fullName>
    </submittedName>
</protein>
<dbReference type="AlphaFoldDB" id="A0A501X334"/>